<organism evidence="6 7">
    <name type="scientific">Candidozyma haemuli</name>
    <dbReference type="NCBI Taxonomy" id="45357"/>
    <lineage>
        <taxon>Eukaryota</taxon>
        <taxon>Fungi</taxon>
        <taxon>Dikarya</taxon>
        <taxon>Ascomycota</taxon>
        <taxon>Saccharomycotina</taxon>
        <taxon>Pichiomycetes</taxon>
        <taxon>Metschnikowiaceae</taxon>
        <taxon>Candidozyma</taxon>
    </lineage>
</organism>
<evidence type="ECO:0000313" key="7">
    <source>
        <dbReference type="Proteomes" id="UP000244309"/>
    </source>
</evidence>
<dbReference type="STRING" id="45357.A0A2V1ASZ3"/>
<name>A0A2V1ASZ3_9ASCO</name>
<dbReference type="FunFam" id="3.90.280.10:FF:000004">
    <property type="entry name" value="Mitochondrial large ribosomal subunit YmL35"/>
    <property type="match status" value="1"/>
</dbReference>
<dbReference type="VEuPathDB" id="FungiDB:CXQ85_004374"/>
<proteinExistence type="inferred from homology"/>
<protein>
    <recommendedName>
        <fullName evidence="5">Large ribosomal subunit protein mL38</fullName>
    </recommendedName>
</protein>
<keyword evidence="7" id="KW-1185">Reference proteome</keyword>
<dbReference type="AlphaFoldDB" id="A0A2V1ASZ3"/>
<dbReference type="RefSeq" id="XP_025341804.1">
    <property type="nucleotide sequence ID" value="XM_025487996.1"/>
</dbReference>
<dbReference type="InterPro" id="IPR035810">
    <property type="entry name" value="PEBP_euk"/>
</dbReference>
<reference evidence="6 7" key="1">
    <citation type="submission" date="2017-12" db="EMBL/GenBank/DDBJ databases">
        <title>Genome Sequence of a Multidrug-Resistant Candida haemulonii Isolate from a Patient with Chronic Leg Ulcers in Israel.</title>
        <authorList>
            <person name="Chow N.A."/>
            <person name="Gade L."/>
            <person name="Batra D."/>
            <person name="Rowe L.A."/>
            <person name="Ben-Ami R."/>
            <person name="Loparev V.N."/>
            <person name="Litvintseva A.P."/>
        </authorList>
    </citation>
    <scope>NUCLEOTIDE SEQUENCE [LARGE SCALE GENOMIC DNA]</scope>
    <source>
        <strain evidence="6 7">B11899</strain>
    </source>
</reference>
<dbReference type="Proteomes" id="UP000244309">
    <property type="component" value="Unassembled WGS sequence"/>
</dbReference>
<comment type="subcellular location">
    <subcellularLocation>
        <location evidence="1">Mitochondrion</location>
    </subcellularLocation>
</comment>
<dbReference type="SUPFAM" id="SSF49777">
    <property type="entry name" value="PEBP-like"/>
    <property type="match status" value="1"/>
</dbReference>
<evidence type="ECO:0000256" key="5">
    <source>
        <dbReference type="ARBA" id="ARBA00039444"/>
    </source>
</evidence>
<dbReference type="Gene3D" id="3.90.280.10">
    <property type="entry name" value="PEBP-like"/>
    <property type="match status" value="1"/>
</dbReference>
<evidence type="ECO:0000256" key="1">
    <source>
        <dbReference type="ARBA" id="ARBA00004173"/>
    </source>
</evidence>
<dbReference type="GeneID" id="37009704"/>
<comment type="caution">
    <text evidence="6">The sequence shown here is derived from an EMBL/GenBank/DDBJ whole genome shotgun (WGS) entry which is preliminary data.</text>
</comment>
<evidence type="ECO:0000256" key="4">
    <source>
        <dbReference type="ARBA" id="ARBA00038016"/>
    </source>
</evidence>
<dbReference type="PANTHER" id="PTHR11362">
    <property type="entry name" value="PHOSPHATIDYLETHANOLAMINE-BINDING PROTEIN"/>
    <property type="match status" value="1"/>
</dbReference>
<accession>A0A2V1ASZ3</accession>
<dbReference type="PANTHER" id="PTHR11362:SF82">
    <property type="entry name" value="PHOSPHATIDYLETHANOLAMINE-BINDING PROTEIN 4"/>
    <property type="match status" value="1"/>
</dbReference>
<keyword evidence="2" id="KW-0496">Mitochondrion</keyword>
<evidence type="ECO:0000256" key="3">
    <source>
        <dbReference type="ARBA" id="ARBA00037226"/>
    </source>
</evidence>
<evidence type="ECO:0000256" key="2">
    <source>
        <dbReference type="ARBA" id="ARBA00023128"/>
    </source>
</evidence>
<dbReference type="GO" id="GO:0005739">
    <property type="term" value="C:mitochondrion"/>
    <property type="evidence" value="ECO:0007669"/>
    <property type="project" value="UniProtKB-SubCell"/>
</dbReference>
<comment type="similarity">
    <text evidence="4">Belongs to the phosphatidylethanolamine-binding protein family. Mitochondrion-specific ribosomal protein mL38 subfamily.</text>
</comment>
<comment type="function">
    <text evidence="3">Component of the mitochondrial ribosome (mitoribosome), a dedicated translation machinery responsible for the synthesis of mitochondrial genome-encoded proteins, including at least some of the essential transmembrane subunits of the mitochondrial respiratory chain. The mitoribosomes are attached to the mitochondrial inner membrane and translation products are cotranslationally integrated into the membrane.</text>
</comment>
<dbReference type="OrthoDB" id="2153661at2759"/>
<dbReference type="Gene3D" id="1.20.58.1180">
    <property type="match status" value="1"/>
</dbReference>
<gene>
    <name evidence="6" type="ORF">CXQ85_004374</name>
</gene>
<dbReference type="CDD" id="cd00866">
    <property type="entry name" value="PEBP_euk"/>
    <property type="match status" value="1"/>
</dbReference>
<sequence length="352" mass="40081">MSLRFTRGFASKARTWGVWSEFQSRSSSLKIPNEKIRSDLFNGISPEEGPNSYNVPTHRKTYHSPLLIDPTFQQAYDILENEAESIHKEAKANESEDLLVKAELKNPEVLHNFNTGKADLSLPVYRHLAEEKWKSHDLMVTMQRLESLHVIPDTLPTLDPKVDVKVRFGHNTRSEFIGDIEPGTILPAFAVSIPPTIEVQEFNSSDYDLGLYTAVLVNPDTPDLEKNSFKTTLNYGLHNVPLTYTDNKISPAKLMSNPEFIFQQYTPLLPEKNAQTQRACLWVFRQSKELKDLSFDAENFNIREFAESNGLTAVGAHVWRQAFDRSVNETRTKYGLPSGRVFKRVRGTKPLV</sequence>
<dbReference type="EMBL" id="PKFO01000004">
    <property type="protein sequence ID" value="PVH20864.1"/>
    <property type="molecule type" value="Genomic_DNA"/>
</dbReference>
<evidence type="ECO:0000313" key="6">
    <source>
        <dbReference type="EMBL" id="PVH20864.1"/>
    </source>
</evidence>
<dbReference type="InterPro" id="IPR036610">
    <property type="entry name" value="PEBP-like_sf"/>
</dbReference>